<organism evidence="1">
    <name type="scientific">marine sediment metagenome</name>
    <dbReference type="NCBI Taxonomy" id="412755"/>
    <lineage>
        <taxon>unclassified sequences</taxon>
        <taxon>metagenomes</taxon>
        <taxon>ecological metagenomes</taxon>
    </lineage>
</organism>
<comment type="caution">
    <text evidence="1">The sequence shown here is derived from an EMBL/GenBank/DDBJ whole genome shotgun (WGS) entry which is preliminary data.</text>
</comment>
<feature type="non-terminal residue" evidence="1">
    <location>
        <position position="1"/>
    </location>
</feature>
<dbReference type="AlphaFoldDB" id="X1HMY8"/>
<accession>X1HMY8</accession>
<sequence>YIIYAEAIVGGSEVSLILGFEKGETSSEAFKKLKSIGQWQKLRETLVDGAIKIREVGDIDLAFERLGKIDVGEEATCP</sequence>
<evidence type="ECO:0000313" key="1">
    <source>
        <dbReference type="EMBL" id="GAH46663.1"/>
    </source>
</evidence>
<proteinExistence type="predicted"/>
<dbReference type="EMBL" id="BARU01009007">
    <property type="protein sequence ID" value="GAH46663.1"/>
    <property type="molecule type" value="Genomic_DNA"/>
</dbReference>
<name>X1HMY8_9ZZZZ</name>
<reference evidence="1" key="1">
    <citation type="journal article" date="2014" name="Front. Microbiol.">
        <title>High frequency of phylogenetically diverse reductive dehalogenase-homologous genes in deep subseafloor sedimentary metagenomes.</title>
        <authorList>
            <person name="Kawai M."/>
            <person name="Futagami T."/>
            <person name="Toyoda A."/>
            <person name="Takaki Y."/>
            <person name="Nishi S."/>
            <person name="Hori S."/>
            <person name="Arai W."/>
            <person name="Tsubouchi T."/>
            <person name="Morono Y."/>
            <person name="Uchiyama I."/>
            <person name="Ito T."/>
            <person name="Fujiyama A."/>
            <person name="Inagaki F."/>
            <person name="Takami H."/>
        </authorList>
    </citation>
    <scope>NUCLEOTIDE SEQUENCE</scope>
    <source>
        <strain evidence="1">Expedition CK06-06</strain>
    </source>
</reference>
<gene>
    <name evidence="1" type="ORF">S03H2_17456</name>
</gene>
<protein>
    <submittedName>
        <fullName evidence="1">Uncharacterized protein</fullName>
    </submittedName>
</protein>